<dbReference type="SUPFAM" id="SSF52540">
    <property type="entry name" value="P-loop containing nucleoside triphosphate hydrolases"/>
    <property type="match status" value="1"/>
</dbReference>
<evidence type="ECO:0000313" key="2">
    <source>
        <dbReference type="EMBL" id="QHU26519.1"/>
    </source>
</evidence>
<evidence type="ECO:0000259" key="1">
    <source>
        <dbReference type="Pfam" id="PF06054"/>
    </source>
</evidence>
<dbReference type="Pfam" id="PF06054">
    <property type="entry name" value="CoiA_nuc"/>
    <property type="match status" value="1"/>
</dbReference>
<organism evidence="2">
    <name type="scientific">viral metagenome</name>
    <dbReference type="NCBI Taxonomy" id="1070528"/>
    <lineage>
        <taxon>unclassified sequences</taxon>
        <taxon>metagenomes</taxon>
        <taxon>organismal metagenomes</taxon>
    </lineage>
</organism>
<dbReference type="Pfam" id="PF13245">
    <property type="entry name" value="AAA_19"/>
    <property type="match status" value="1"/>
</dbReference>
<proteinExistence type="predicted"/>
<dbReference type="AlphaFoldDB" id="A0A6C0L6E9"/>
<dbReference type="InterPro" id="IPR010330">
    <property type="entry name" value="CoiA_nuc"/>
</dbReference>
<dbReference type="EMBL" id="MN740442">
    <property type="protein sequence ID" value="QHU26519.1"/>
    <property type="molecule type" value="Genomic_DNA"/>
</dbReference>
<feature type="domain" description="Competence protein CoiA nuclease-like" evidence="1">
    <location>
        <begin position="98"/>
        <end position="149"/>
    </location>
</feature>
<protein>
    <recommendedName>
        <fullName evidence="1">Competence protein CoiA nuclease-like domain-containing protein</fullName>
    </recommendedName>
</protein>
<reference evidence="2" key="1">
    <citation type="journal article" date="2020" name="Nature">
        <title>Giant virus diversity and host interactions through global metagenomics.</title>
        <authorList>
            <person name="Schulz F."/>
            <person name="Roux S."/>
            <person name="Paez-Espino D."/>
            <person name="Jungbluth S."/>
            <person name="Walsh D.A."/>
            <person name="Denef V.J."/>
            <person name="McMahon K.D."/>
            <person name="Konstantinidis K.T."/>
            <person name="Eloe-Fadrosh E.A."/>
            <person name="Kyrpides N.C."/>
            <person name="Woyke T."/>
        </authorList>
    </citation>
    <scope>NUCLEOTIDE SEQUENCE</scope>
    <source>
        <strain evidence="2">GVMAG-M-3300027759-16</strain>
    </source>
</reference>
<accession>A0A6C0L6E9</accession>
<dbReference type="InterPro" id="IPR027417">
    <property type="entry name" value="P-loop_NTPase"/>
</dbReference>
<dbReference type="Gene3D" id="3.40.50.300">
    <property type="entry name" value="P-loop containing nucleotide triphosphate hydrolases"/>
    <property type="match status" value="2"/>
</dbReference>
<name>A0A6C0L6E9_9ZZZZ</name>
<sequence length="1171" mass="135256">MQRCKIGFESTYAKVDGKEITVTDYLAGKYPNSSPRCIPGNHQLHVYHSVQRRSHFRHRYTGDLEGSPMTEWHREWQSNFPDTHIEIDFKHNVNQVKNRRADIVIPKYKRIIEIQHSKIESGEVIQRNKDYGAHGHSVTWVIDGQKCIKVKPLDKRLVLEFQSSYWLYESFLSCEEVFYDIDGFIYKVKPSLVKSFQIDVSEPVPKGEFIESLKDGTNPWVTDEPPQCFLHLRQEGAGSGKTYGMMQKLNNDPEISNYKYIALITKQHSAVKVMLQEFDDQYYGTGSHKEKLLTNIDRLEKEVSSSGKQHIRKYTNIRTGIECIAVFGTVDSFTYALTDGESSKNISDKFAGILQLIRDGTIKTAYAGRMKYAGVNPILNKEMLIMIDETQDLMESYGDAFLQVVRSKYANLCVVGDSLQSLSFKDNSLTYLHRAEGLHMKVIKAEKANIVRRFSDPTLVKFVNDLIPFEKYGLPTMTPAKPRAADPASLTVFQGKTVYASASEDNDILQCAVAEIIALFEREVTTNNRVPEDFLIVTPFTKKNPLMDALQIALNVFWKDIMEKDQYIERVKGVHPYWKSIDTRVYRRYAIFHKSEDGCSIDTNESTHSTRMVSIHSSKGDGREVVFVIGVTESALKLISQGSINLIYDSLLHVAITRQKDRLYFRLENNNDDIHGRIKTAETDIAVGSTDFDVLKKRIKMSKIVEKIVQDGPCFESLFIDLISKADPVLPEETTNKKLIIDMGNHTIRYGSMFMNIIIHCCNHASAVPSDTKKQFLAILYGIRDAQIHPTTEWKKYYKRLQNNKKKDSTSAKYIPVLECTSRRDNQDYAAYFKIIVAVIQRVQQELKSLGKKPINYLCPFESVVLYYMIECTQNGVYQSVSISDLYNIIDIYSKVFDPSGLGHDACECKNHFPGQTLPLTELEKEYQEYLCGHYDRLAHVNRLLDEFDTRYPTINWLYSHPVGIDRAKQFSLTKEKSMIGYDESRVYNVYIKPQFTELNFNEFLLESLLDTYILCNETDSNNVIKFGNKPVVSYVISLNKEEIYEINWTEIVRANVKRISDVLYSKLFSIYSTKHQQYYEAFINTVNGEEKINPRKIIENCEDKCKEDKHPEYIRRAWITITIKMEECETPEERMDILEEYKRNGVFLCLFEKNLSRSLKTFLDIEEEFC</sequence>